<gene>
    <name evidence="2" type="ORF">KP509_34G009000</name>
</gene>
<comment type="caution">
    <text evidence="2">The sequence shown here is derived from an EMBL/GenBank/DDBJ whole genome shotgun (WGS) entry which is preliminary data.</text>
</comment>
<keyword evidence="3" id="KW-1185">Reference proteome</keyword>
<dbReference type="Proteomes" id="UP000825935">
    <property type="component" value="Chromosome 34"/>
</dbReference>
<dbReference type="EMBL" id="CM035439">
    <property type="protein sequence ID" value="KAH7283471.1"/>
    <property type="molecule type" value="Genomic_DNA"/>
</dbReference>
<name>A0A8T2QJQ7_CERRI</name>
<protein>
    <recommendedName>
        <fullName evidence="1">UGP3-like C-terminal hexapeptide repeats domain-containing protein</fullName>
    </recommendedName>
</protein>
<dbReference type="GO" id="GO:0003977">
    <property type="term" value="F:UDP-N-acetylglucosamine diphosphorylase activity"/>
    <property type="evidence" value="ECO:0007669"/>
    <property type="project" value="TreeGrafter"/>
</dbReference>
<dbReference type="InterPro" id="IPR039741">
    <property type="entry name" value="UDP-sugar_pyrophosphorylase"/>
</dbReference>
<dbReference type="AlphaFoldDB" id="A0A8T2QJQ7"/>
<dbReference type="InterPro" id="IPR057388">
    <property type="entry name" value="Hexapep_UGP3_C"/>
</dbReference>
<accession>A0A8T2QJQ7</accession>
<dbReference type="InterPro" id="IPR029044">
    <property type="entry name" value="Nucleotide-diphossugar_trans"/>
</dbReference>
<dbReference type="Pfam" id="PF25441">
    <property type="entry name" value="Hexapep_UGP3_C"/>
    <property type="match status" value="1"/>
</dbReference>
<dbReference type="GO" id="GO:0006048">
    <property type="term" value="P:UDP-N-acetylglucosamine biosynthetic process"/>
    <property type="evidence" value="ECO:0007669"/>
    <property type="project" value="TreeGrafter"/>
</dbReference>
<reference evidence="2" key="1">
    <citation type="submission" date="2021-08" db="EMBL/GenBank/DDBJ databases">
        <title>WGS assembly of Ceratopteris richardii.</title>
        <authorList>
            <person name="Marchant D.B."/>
            <person name="Chen G."/>
            <person name="Jenkins J."/>
            <person name="Shu S."/>
            <person name="Leebens-Mack J."/>
            <person name="Grimwood J."/>
            <person name="Schmutz J."/>
            <person name="Soltis P."/>
            <person name="Soltis D."/>
            <person name="Chen Z.-H."/>
        </authorList>
    </citation>
    <scope>NUCLEOTIDE SEQUENCE</scope>
    <source>
        <strain evidence="2">Whitten #5841</strain>
        <tissue evidence="2">Leaf</tissue>
    </source>
</reference>
<dbReference type="PANTHER" id="PTHR11952">
    <property type="entry name" value="UDP- GLUCOSE PYROPHOSPHORYLASE"/>
    <property type="match status" value="1"/>
</dbReference>
<dbReference type="OMA" id="QYGHRCG"/>
<evidence type="ECO:0000313" key="2">
    <source>
        <dbReference type="EMBL" id="KAH7283471.1"/>
    </source>
</evidence>
<dbReference type="OrthoDB" id="2020092at2759"/>
<evidence type="ECO:0000259" key="1">
    <source>
        <dbReference type="Pfam" id="PF25441"/>
    </source>
</evidence>
<evidence type="ECO:0000313" key="3">
    <source>
        <dbReference type="Proteomes" id="UP000825935"/>
    </source>
</evidence>
<dbReference type="Gene3D" id="3.90.550.10">
    <property type="entry name" value="Spore Coat Polysaccharide Biosynthesis Protein SpsA, Chain A"/>
    <property type="match status" value="1"/>
</dbReference>
<sequence length="931" mass="103499">MAMHPAHIQLREEASSASLFKLPDVPAISKVGAGYGAASVRCRKLHQFRPSLCVAKRQDRTHDNFTSPVFGFSWDCCKRACCVCVSAAVATAPRTASGEEGTTTWRLDGLLHDIQSLRDALEHTNSLGQKLQILDKNSRVQDVFGDEKMSQNTIISFALENSNEYEIYLLKCLVASGQEHVLRAPSEWLNQFEDTLQNPMDAELESNGNSLTRLDLNGSGKLPSGHRIFNEVIQSTSLSSEERKYSTSGNTRPSCIGQLKELLNILIQTLHKMESFYNSIGGIIGYQATALELIKRADLGDDSHVSEQSDSTLSDDEANKTRFSAPLGPDLSIDRDYAIQAAAWGLQALPEMGEIYPLGGAGDRLGLVDEVTGQCLPVAMLPYCGRTLLEGLIRDLQAREFLYFKTFGKQEIMPVAIMTSAAKKNHELVSSLCESKGWFGRGKSNFFLFEQPLIPAVAAEDGHWLISEPLVPILKPGGHGVIWKLAFDRGVFDWFYKKGRKAAIVRQISNPIAATDVTLLALTGVGHHHNKKFGFASCERKVGAAEGVNVLVERKGKHGWDYSVTCIEYTEFNKLGIPDVPVSPGSMQAQYPANTNVLYVDLPSVERIASCRSSRSLPGMILNLKKPIVYEDYHGVTHSRTYAGRVECTMQNVADLMINTFSSQLKPSQHGCLDTFVVYNKRRKVTSSAKKQRKRTDFLLHQTPDGSFLDVIRNAHELLSSCHIEMPNMESVECYLEHGPPFIAILHPAIGPLWNIVQQKITGGQLTRGSELQLEISELFWKDVQLEGSLLVLAENVVGSLQDTENEEKILFYGKGCGKCRLERVTIQNKGVDWNSKQNVYWQHKVSRLESLTIILHGHSEFEAQDVHLQGSVTFEVPDGFRMRVTQGDDGIKCDLHPLPSGSQTFGSWQWRYTLQDGGYVQLDMQTTVEN</sequence>
<proteinExistence type="predicted"/>
<organism evidence="2 3">
    <name type="scientific">Ceratopteris richardii</name>
    <name type="common">Triangle waterfern</name>
    <dbReference type="NCBI Taxonomy" id="49495"/>
    <lineage>
        <taxon>Eukaryota</taxon>
        <taxon>Viridiplantae</taxon>
        <taxon>Streptophyta</taxon>
        <taxon>Embryophyta</taxon>
        <taxon>Tracheophyta</taxon>
        <taxon>Polypodiopsida</taxon>
        <taxon>Polypodiidae</taxon>
        <taxon>Polypodiales</taxon>
        <taxon>Pteridineae</taxon>
        <taxon>Pteridaceae</taxon>
        <taxon>Parkerioideae</taxon>
        <taxon>Ceratopteris</taxon>
    </lineage>
</organism>
<dbReference type="SUPFAM" id="SSF53448">
    <property type="entry name" value="Nucleotide-diphospho-sugar transferases"/>
    <property type="match status" value="1"/>
</dbReference>
<feature type="domain" description="UGP3-like C-terminal hexapeptide repeats" evidence="1">
    <location>
        <begin position="761"/>
        <end position="925"/>
    </location>
</feature>
<dbReference type="PANTHER" id="PTHR11952:SF14">
    <property type="entry name" value="UTP--GLUCOSE-1-PHOSPHATE URIDYLYLTRANSFERASE 3, CHLOROPLASTIC"/>
    <property type="match status" value="1"/>
</dbReference>